<feature type="transmembrane region" description="Helical" evidence="5">
    <location>
        <begin position="262"/>
        <end position="284"/>
    </location>
</feature>
<sequence length="376" mass="39153">MHPHHRITHPRALHPGAWWLWAIGLSAAASRTQNPVPLLLILAVGGFVVAARRSTAPWAHSYGAFLKLAILVVVVRILFQALLSTGSQGPTILFTLPSAPMPDGSGLKLGGVVTLEAVLRALYEGLQFAVIICCVGAANALGSARRLLRSVPGALYEVGVACVIALTVAPQLVTDAQRIRAAHRLRGSSTRGPRGLGRVAMPVLEGALEHSVDLAAAMDSRGYGRTFDATRTSRRITTGLMFGGLLGVCVGVYGLLDGTTSSWFGLPMLCAGSVLAAAGIVLGGRRSGRSRYRSDPWALPEWLVVASGVVPAVAMFVNVDVAPEQLYLASVVMTPPVPALACLGILVAALPAVLAPPQPVLVAESHPAEPALEVVG</sequence>
<dbReference type="EMBL" id="VDUX01000005">
    <property type="protein sequence ID" value="TXL57895.1"/>
    <property type="molecule type" value="Genomic_DNA"/>
</dbReference>
<protein>
    <submittedName>
        <fullName evidence="6">Energy-coupling factor transporter transmembrane protein EcfT</fullName>
    </submittedName>
</protein>
<dbReference type="Proteomes" id="UP000321571">
    <property type="component" value="Unassembled WGS sequence"/>
</dbReference>
<keyword evidence="7" id="KW-1185">Reference proteome</keyword>
<dbReference type="CDD" id="cd16914">
    <property type="entry name" value="EcfT"/>
    <property type="match status" value="1"/>
</dbReference>
<gene>
    <name evidence="6" type="ORF">FHP06_11165</name>
</gene>
<keyword evidence="2 5" id="KW-0812">Transmembrane</keyword>
<dbReference type="RefSeq" id="WP_147686775.1">
    <property type="nucleotide sequence ID" value="NZ_VDUX01000005.1"/>
</dbReference>
<dbReference type="AlphaFoldDB" id="A0A5C8NGF3"/>
<feature type="transmembrane region" description="Helical" evidence="5">
    <location>
        <begin position="64"/>
        <end position="83"/>
    </location>
</feature>
<keyword evidence="4 5" id="KW-0472">Membrane</keyword>
<accession>A0A5C8NGF3</accession>
<feature type="transmembrane region" description="Helical" evidence="5">
    <location>
        <begin position="35"/>
        <end position="52"/>
    </location>
</feature>
<dbReference type="PANTHER" id="PTHR33514">
    <property type="entry name" value="PROTEIN ABCI12, CHLOROPLASTIC"/>
    <property type="match status" value="1"/>
</dbReference>
<evidence type="ECO:0000256" key="4">
    <source>
        <dbReference type="ARBA" id="ARBA00023136"/>
    </source>
</evidence>
<organism evidence="6 7">
    <name type="scientific">Aeromicrobium terrae</name>
    <dbReference type="NCBI Taxonomy" id="2498846"/>
    <lineage>
        <taxon>Bacteria</taxon>
        <taxon>Bacillati</taxon>
        <taxon>Actinomycetota</taxon>
        <taxon>Actinomycetes</taxon>
        <taxon>Propionibacteriales</taxon>
        <taxon>Nocardioidaceae</taxon>
        <taxon>Aeromicrobium</taxon>
    </lineage>
</organism>
<comment type="subcellular location">
    <subcellularLocation>
        <location evidence="1">Membrane</location>
        <topology evidence="1">Multi-pass membrane protein</topology>
    </subcellularLocation>
</comment>
<dbReference type="InterPro" id="IPR003339">
    <property type="entry name" value="ABC/ECF_trnsptr_transmembrane"/>
</dbReference>
<reference evidence="6 7" key="1">
    <citation type="submission" date="2019-06" db="EMBL/GenBank/DDBJ databases">
        <title>Aeromicrobium sp. nov., isolated from a maize field.</title>
        <authorList>
            <person name="Lin S.-Y."/>
            <person name="Tsai C.-F."/>
            <person name="Young C.-C."/>
        </authorList>
    </citation>
    <scope>NUCLEOTIDE SEQUENCE [LARGE SCALE GENOMIC DNA]</scope>
    <source>
        <strain evidence="6 7">CC-CFT486</strain>
    </source>
</reference>
<keyword evidence="3 5" id="KW-1133">Transmembrane helix</keyword>
<proteinExistence type="predicted"/>
<evidence type="ECO:0000313" key="6">
    <source>
        <dbReference type="EMBL" id="TXL57895.1"/>
    </source>
</evidence>
<name>A0A5C8NGF3_9ACTN</name>
<feature type="transmembrane region" description="Helical" evidence="5">
    <location>
        <begin position="337"/>
        <end position="355"/>
    </location>
</feature>
<feature type="transmembrane region" description="Helical" evidence="5">
    <location>
        <begin position="125"/>
        <end position="142"/>
    </location>
</feature>
<comment type="caution">
    <text evidence="6">The sequence shown here is derived from an EMBL/GenBank/DDBJ whole genome shotgun (WGS) entry which is preliminary data.</text>
</comment>
<feature type="transmembrane region" description="Helical" evidence="5">
    <location>
        <begin position="12"/>
        <end position="29"/>
    </location>
</feature>
<feature type="transmembrane region" description="Helical" evidence="5">
    <location>
        <begin position="296"/>
        <end position="317"/>
    </location>
</feature>
<dbReference type="GO" id="GO:0005886">
    <property type="term" value="C:plasma membrane"/>
    <property type="evidence" value="ECO:0007669"/>
    <property type="project" value="TreeGrafter"/>
</dbReference>
<dbReference type="Pfam" id="PF02361">
    <property type="entry name" value="CbiQ"/>
    <property type="match status" value="1"/>
</dbReference>
<evidence type="ECO:0000256" key="5">
    <source>
        <dbReference type="SAM" id="Phobius"/>
    </source>
</evidence>
<dbReference type="OrthoDB" id="5187293at2"/>
<evidence type="ECO:0000313" key="7">
    <source>
        <dbReference type="Proteomes" id="UP000321571"/>
    </source>
</evidence>
<feature type="transmembrane region" description="Helical" evidence="5">
    <location>
        <begin position="236"/>
        <end position="256"/>
    </location>
</feature>
<evidence type="ECO:0000256" key="1">
    <source>
        <dbReference type="ARBA" id="ARBA00004141"/>
    </source>
</evidence>
<evidence type="ECO:0000256" key="3">
    <source>
        <dbReference type="ARBA" id="ARBA00022989"/>
    </source>
</evidence>
<evidence type="ECO:0000256" key="2">
    <source>
        <dbReference type="ARBA" id="ARBA00022692"/>
    </source>
</evidence>
<dbReference type="PANTHER" id="PTHR33514:SF15">
    <property type="entry name" value="COBALT TRANSPORT PROTEIN"/>
    <property type="match status" value="1"/>
</dbReference>